<evidence type="ECO:0000313" key="1">
    <source>
        <dbReference type="EMBL" id="KAB5525278.1"/>
    </source>
</evidence>
<proteinExistence type="predicted"/>
<dbReference type="Proteomes" id="UP000326939">
    <property type="component" value="Chromosome 15"/>
</dbReference>
<name>A0A5N5K1A3_9ROSI</name>
<sequence length="126" mass="13911">MVSISISDSLHRACCSHRVTKKQRPQAGPGRSLGSKQMTHVVTLNVEGRRGVGMSEQQEKPALATGHVVTLNVEGQRGLDMLGQAGNFICKAVLFETIIGIILFRLTEDFENLRKLVDEATFYEKL</sequence>
<reference evidence="2" key="1">
    <citation type="journal article" date="2019" name="Gigascience">
        <title>De novo genome assembly of the endangered Acer yangbiense, a plant species with extremely small populations endemic to Yunnan Province, China.</title>
        <authorList>
            <person name="Yang J."/>
            <person name="Wariss H.M."/>
            <person name="Tao L."/>
            <person name="Zhang R."/>
            <person name="Yun Q."/>
            <person name="Hollingsworth P."/>
            <person name="Dao Z."/>
            <person name="Luo G."/>
            <person name="Guo H."/>
            <person name="Ma Y."/>
            <person name="Sun W."/>
        </authorList>
    </citation>
    <scope>NUCLEOTIDE SEQUENCE [LARGE SCALE GENOMIC DNA]</scope>
    <source>
        <strain evidence="2">cv. br00</strain>
    </source>
</reference>
<dbReference type="AlphaFoldDB" id="A0A5N5K1A3"/>
<keyword evidence="2" id="KW-1185">Reference proteome</keyword>
<accession>A0A5N5K1A3</accession>
<comment type="caution">
    <text evidence="1">The sequence shown here is derived from an EMBL/GenBank/DDBJ whole genome shotgun (WGS) entry which is preliminary data.</text>
</comment>
<evidence type="ECO:0000313" key="2">
    <source>
        <dbReference type="Proteomes" id="UP000326939"/>
    </source>
</evidence>
<protein>
    <submittedName>
        <fullName evidence="1">Uncharacterized protein</fullName>
    </submittedName>
</protein>
<dbReference type="EMBL" id="VDCV01000015">
    <property type="protein sequence ID" value="KAB5525278.1"/>
    <property type="molecule type" value="Genomic_DNA"/>
</dbReference>
<gene>
    <name evidence="1" type="ORF">DKX38_023027</name>
</gene>
<organism evidence="1 2">
    <name type="scientific">Salix brachista</name>
    <dbReference type="NCBI Taxonomy" id="2182728"/>
    <lineage>
        <taxon>Eukaryota</taxon>
        <taxon>Viridiplantae</taxon>
        <taxon>Streptophyta</taxon>
        <taxon>Embryophyta</taxon>
        <taxon>Tracheophyta</taxon>
        <taxon>Spermatophyta</taxon>
        <taxon>Magnoliopsida</taxon>
        <taxon>eudicotyledons</taxon>
        <taxon>Gunneridae</taxon>
        <taxon>Pentapetalae</taxon>
        <taxon>rosids</taxon>
        <taxon>fabids</taxon>
        <taxon>Malpighiales</taxon>
        <taxon>Salicaceae</taxon>
        <taxon>Saliceae</taxon>
        <taxon>Salix</taxon>
    </lineage>
</organism>